<name>A0A401H3M0_9APHY</name>
<proteinExistence type="predicted"/>
<comment type="caution">
    <text evidence="1">The sequence shown here is derived from an EMBL/GenBank/DDBJ whole genome shotgun (WGS) entry which is preliminary data.</text>
</comment>
<evidence type="ECO:0000313" key="1">
    <source>
        <dbReference type="EMBL" id="GBE89027.1"/>
    </source>
</evidence>
<protein>
    <submittedName>
        <fullName evidence="1">Uncharacterized protein</fullName>
    </submittedName>
</protein>
<dbReference type="Proteomes" id="UP000287166">
    <property type="component" value="Unassembled WGS sequence"/>
</dbReference>
<organism evidence="1 2">
    <name type="scientific">Sparassis crispa</name>
    <dbReference type="NCBI Taxonomy" id="139825"/>
    <lineage>
        <taxon>Eukaryota</taxon>
        <taxon>Fungi</taxon>
        <taxon>Dikarya</taxon>
        <taxon>Basidiomycota</taxon>
        <taxon>Agaricomycotina</taxon>
        <taxon>Agaricomycetes</taxon>
        <taxon>Polyporales</taxon>
        <taxon>Sparassidaceae</taxon>
        <taxon>Sparassis</taxon>
    </lineage>
</organism>
<dbReference type="AlphaFoldDB" id="A0A401H3M0"/>
<evidence type="ECO:0000313" key="2">
    <source>
        <dbReference type="Proteomes" id="UP000287166"/>
    </source>
</evidence>
<keyword evidence="2" id="KW-1185">Reference proteome</keyword>
<gene>
    <name evidence="1" type="ORF">SCP_1500290</name>
</gene>
<dbReference type="RefSeq" id="XP_027619940.1">
    <property type="nucleotide sequence ID" value="XM_027764139.1"/>
</dbReference>
<accession>A0A401H3M0</accession>
<dbReference type="GeneID" id="38785944"/>
<dbReference type="EMBL" id="BFAD01000015">
    <property type="protein sequence ID" value="GBE89027.1"/>
    <property type="molecule type" value="Genomic_DNA"/>
</dbReference>
<dbReference type="InParanoid" id="A0A401H3M0"/>
<sequence length="70" mass="7834">MLFVAVNVATIFEKTTTSSYSEVPQESHLFDIGPPSVTYFLESHRTPSYQGTRFPGTAFCIAMKYSDSVF</sequence>
<reference evidence="1 2" key="1">
    <citation type="journal article" date="2018" name="Sci. Rep.">
        <title>Genome sequence of the cauliflower mushroom Sparassis crispa (Hanabiratake) and its association with beneficial usage.</title>
        <authorList>
            <person name="Kiyama R."/>
            <person name="Furutani Y."/>
            <person name="Kawaguchi K."/>
            <person name="Nakanishi T."/>
        </authorList>
    </citation>
    <scope>NUCLEOTIDE SEQUENCE [LARGE SCALE GENOMIC DNA]</scope>
</reference>